<feature type="chain" id="PRO_5046718499" description="17 kDa surface antigen" evidence="2">
    <location>
        <begin position="27"/>
        <end position="209"/>
    </location>
</feature>
<evidence type="ECO:0000313" key="3">
    <source>
        <dbReference type="EMBL" id="NVD28714.1"/>
    </source>
</evidence>
<evidence type="ECO:0008006" key="5">
    <source>
        <dbReference type="Google" id="ProtNLM"/>
    </source>
</evidence>
<organism evidence="3 4">
    <name type="scientific">Parasphingorhabdus flavimaris</name>
    <dbReference type="NCBI Taxonomy" id="266812"/>
    <lineage>
        <taxon>Bacteria</taxon>
        <taxon>Pseudomonadati</taxon>
        <taxon>Pseudomonadota</taxon>
        <taxon>Alphaproteobacteria</taxon>
        <taxon>Sphingomonadales</taxon>
        <taxon>Sphingomonadaceae</taxon>
        <taxon>Parasphingorhabdus</taxon>
    </lineage>
</organism>
<dbReference type="EMBL" id="JABWMH010000003">
    <property type="protein sequence ID" value="NVD28714.1"/>
    <property type="molecule type" value="Genomic_DNA"/>
</dbReference>
<feature type="region of interest" description="Disordered" evidence="1">
    <location>
        <begin position="97"/>
        <end position="137"/>
    </location>
</feature>
<comment type="caution">
    <text evidence="3">The sequence shown here is derived from an EMBL/GenBank/DDBJ whole genome shotgun (WGS) entry which is preliminary data.</text>
</comment>
<feature type="signal peptide" evidence="2">
    <location>
        <begin position="1"/>
        <end position="26"/>
    </location>
</feature>
<proteinExistence type="predicted"/>
<sequence>MTIVTRISAVAASTALIFTGVSPAFAAPMNGGSAIATPIDASALGWNADSDIAEGWRSNRGYRGYRGHRRHHRGISGGDVLAGILVIGGIAAIASAASKSNDDRRSDDRDYRTDRQRQDDWRAETRNDNRDSRGTNAMESAINACSSAAERQAGRDAQVVAIESVVRDGEGWRVEGELSNSDRSTFLCGATEGRVDFVQIGNGGLAFAN</sequence>
<dbReference type="RefSeq" id="WP_176279565.1">
    <property type="nucleotide sequence ID" value="NZ_JABWMH010000003.1"/>
</dbReference>
<evidence type="ECO:0000313" key="4">
    <source>
        <dbReference type="Proteomes" id="UP000652427"/>
    </source>
</evidence>
<gene>
    <name evidence="3" type="ORF">HUO14_12505</name>
</gene>
<protein>
    <recommendedName>
        <fullName evidence="5">17 kDa surface antigen</fullName>
    </recommendedName>
</protein>
<name>A0ABX2N4V2_9SPHN</name>
<keyword evidence="2" id="KW-0732">Signal</keyword>
<accession>A0ABX2N4V2</accession>
<reference evidence="3 4" key="1">
    <citation type="submission" date="2020-06" db="EMBL/GenBank/DDBJ databases">
        <authorList>
            <person name="Kim S.-J."/>
            <person name="Park S.-J."/>
        </authorList>
    </citation>
    <scope>NUCLEOTIDE SEQUENCE [LARGE SCALE GENOMIC DNA]</scope>
    <source>
        <strain evidence="3 4">SW-151</strain>
    </source>
</reference>
<evidence type="ECO:0000256" key="1">
    <source>
        <dbReference type="SAM" id="MobiDB-lite"/>
    </source>
</evidence>
<dbReference type="Proteomes" id="UP000652427">
    <property type="component" value="Unassembled WGS sequence"/>
</dbReference>
<feature type="compositionally biased region" description="Basic and acidic residues" evidence="1">
    <location>
        <begin position="100"/>
        <end position="133"/>
    </location>
</feature>
<evidence type="ECO:0000256" key="2">
    <source>
        <dbReference type="SAM" id="SignalP"/>
    </source>
</evidence>
<keyword evidence="4" id="KW-1185">Reference proteome</keyword>